<name>A0A3P7N926_DIBLA</name>
<dbReference type="AlphaFoldDB" id="A0A3P7N926"/>
<keyword evidence="3" id="KW-1185">Reference proteome</keyword>
<reference evidence="2 3" key="1">
    <citation type="submission" date="2018-11" db="EMBL/GenBank/DDBJ databases">
        <authorList>
            <consortium name="Pathogen Informatics"/>
        </authorList>
    </citation>
    <scope>NUCLEOTIDE SEQUENCE [LARGE SCALE GENOMIC DNA]</scope>
</reference>
<sequence length="106" mass="11908">MIEAGRLMEYGTYAKLTLSRTSRLNVFLISRQAEEVEEAEKSLSRNTSNVHHHPPPQLSRSASKTSADWPSYSRSRCSSERTPGCLPADLAESEFPALFYKAVYLV</sequence>
<evidence type="ECO:0000313" key="2">
    <source>
        <dbReference type="EMBL" id="VDN36490.1"/>
    </source>
</evidence>
<accession>A0A3P7N926</accession>
<dbReference type="EMBL" id="UYRU01088994">
    <property type="protein sequence ID" value="VDN36490.1"/>
    <property type="molecule type" value="Genomic_DNA"/>
</dbReference>
<evidence type="ECO:0000313" key="3">
    <source>
        <dbReference type="Proteomes" id="UP000281553"/>
    </source>
</evidence>
<organism evidence="2 3">
    <name type="scientific">Dibothriocephalus latus</name>
    <name type="common">Fish tapeworm</name>
    <name type="synonym">Diphyllobothrium latum</name>
    <dbReference type="NCBI Taxonomy" id="60516"/>
    <lineage>
        <taxon>Eukaryota</taxon>
        <taxon>Metazoa</taxon>
        <taxon>Spiralia</taxon>
        <taxon>Lophotrochozoa</taxon>
        <taxon>Platyhelminthes</taxon>
        <taxon>Cestoda</taxon>
        <taxon>Eucestoda</taxon>
        <taxon>Diphyllobothriidea</taxon>
        <taxon>Diphyllobothriidae</taxon>
        <taxon>Dibothriocephalus</taxon>
    </lineage>
</organism>
<evidence type="ECO:0000256" key="1">
    <source>
        <dbReference type="SAM" id="MobiDB-lite"/>
    </source>
</evidence>
<proteinExistence type="predicted"/>
<gene>
    <name evidence="2" type="ORF">DILT_LOCUS17045</name>
</gene>
<feature type="region of interest" description="Disordered" evidence="1">
    <location>
        <begin position="38"/>
        <end position="83"/>
    </location>
</feature>
<protein>
    <submittedName>
        <fullName evidence="2">Uncharacterized protein</fullName>
    </submittedName>
</protein>
<feature type="compositionally biased region" description="Polar residues" evidence="1">
    <location>
        <begin position="58"/>
        <end position="76"/>
    </location>
</feature>
<dbReference type="Proteomes" id="UP000281553">
    <property type="component" value="Unassembled WGS sequence"/>
</dbReference>